<feature type="domain" description="PARP alpha-helical" evidence="15">
    <location>
        <begin position="28"/>
        <end position="147"/>
    </location>
</feature>
<dbReference type="Gene3D" id="1.20.142.10">
    <property type="entry name" value="Poly(ADP-ribose) polymerase, regulatory domain"/>
    <property type="match status" value="1"/>
</dbReference>
<evidence type="ECO:0000259" key="15">
    <source>
        <dbReference type="PROSITE" id="PS51060"/>
    </source>
</evidence>
<keyword evidence="10" id="KW-0238">DNA-binding</keyword>
<evidence type="ECO:0000256" key="3">
    <source>
        <dbReference type="ARBA" id="ARBA00022679"/>
    </source>
</evidence>
<dbReference type="GO" id="GO:0070212">
    <property type="term" value="P:protein poly-ADP-ribosylation"/>
    <property type="evidence" value="ECO:0007669"/>
    <property type="project" value="TreeGrafter"/>
</dbReference>
<sequence length="280" mass="30973">RPNAYYALDLDFGEDDDADRAATDDGVQSQLAPPVKKLVELVFDVKAMKQTMREMEIDLSKMPLGKLSKNLIKSAYETLAEALALVRAPSRPSHALFVRISSKFFTLVPHDFGVASPPLLDSEEMINVKIQLIDTLRDIEVATALLQRQNRAEGDKLQKHPVDIKYEKLSANIELLERSAEEFRAVEQCLHSTHAPTHTTYTLDQGLLIAPPEAPVSGYMFGKGIYFADMVSKSANYCFATPDAPTGILLLAEVALGDMYKRTSAEYVEQLPNGKLSTKG</sequence>
<comment type="catalytic activity">
    <reaction evidence="12">
        <text>NAD(+) + (ADP-D-ribosyl)n-acceptor = nicotinamide + (ADP-D-ribosyl)n+1-acceptor + H(+).</text>
        <dbReference type="EC" id="2.4.2.30"/>
    </reaction>
</comment>
<evidence type="ECO:0000256" key="13">
    <source>
        <dbReference type="RuleBase" id="RU362114"/>
    </source>
</evidence>
<dbReference type="GO" id="GO:0006302">
    <property type="term" value="P:double-strand break repair"/>
    <property type="evidence" value="ECO:0007669"/>
    <property type="project" value="TreeGrafter"/>
</dbReference>
<evidence type="ECO:0000256" key="4">
    <source>
        <dbReference type="ARBA" id="ARBA00022695"/>
    </source>
</evidence>
<evidence type="ECO:0000256" key="1">
    <source>
        <dbReference type="ARBA" id="ARBA00004123"/>
    </source>
</evidence>
<dbReference type="SUPFAM" id="SSF56399">
    <property type="entry name" value="ADP-ribosylation"/>
    <property type="match status" value="1"/>
</dbReference>
<dbReference type="GO" id="GO:0003677">
    <property type="term" value="F:DNA binding"/>
    <property type="evidence" value="ECO:0007669"/>
    <property type="project" value="UniProtKB-KW"/>
</dbReference>
<dbReference type="Pfam" id="PF00644">
    <property type="entry name" value="PARP"/>
    <property type="match status" value="1"/>
</dbReference>
<keyword evidence="11" id="KW-0539">Nucleus</keyword>
<keyword evidence="8" id="KW-0862">Zinc</keyword>
<evidence type="ECO:0000256" key="12">
    <source>
        <dbReference type="ARBA" id="ARBA00033987"/>
    </source>
</evidence>
<feature type="non-terminal residue" evidence="16">
    <location>
        <position position="1"/>
    </location>
</feature>
<evidence type="ECO:0000313" key="17">
    <source>
        <dbReference type="Proteomes" id="UP000269721"/>
    </source>
</evidence>
<evidence type="ECO:0000256" key="2">
    <source>
        <dbReference type="ARBA" id="ARBA00022676"/>
    </source>
</evidence>
<feature type="domain" description="PARP catalytic" evidence="14">
    <location>
        <begin position="160"/>
        <end position="280"/>
    </location>
</feature>
<reference evidence="17" key="1">
    <citation type="journal article" date="2018" name="Nat. Microbiol.">
        <title>Leveraging single-cell genomics to expand the fungal tree of life.</title>
        <authorList>
            <person name="Ahrendt S.R."/>
            <person name="Quandt C.A."/>
            <person name="Ciobanu D."/>
            <person name="Clum A."/>
            <person name="Salamov A."/>
            <person name="Andreopoulos B."/>
            <person name="Cheng J.F."/>
            <person name="Woyke T."/>
            <person name="Pelin A."/>
            <person name="Henrissat B."/>
            <person name="Reynolds N.K."/>
            <person name="Benny G.L."/>
            <person name="Smith M.E."/>
            <person name="James T.Y."/>
            <person name="Grigoriev I.V."/>
        </authorList>
    </citation>
    <scope>NUCLEOTIDE SEQUENCE [LARGE SCALE GENOMIC DNA]</scope>
</reference>
<dbReference type="InterPro" id="IPR036616">
    <property type="entry name" value="Poly(ADP-ribose)pol_reg_dom_sf"/>
</dbReference>
<dbReference type="PANTHER" id="PTHR10459:SF60">
    <property type="entry name" value="POLY [ADP-RIBOSE] POLYMERASE 2"/>
    <property type="match status" value="1"/>
</dbReference>
<evidence type="ECO:0000256" key="5">
    <source>
        <dbReference type="ARBA" id="ARBA00022723"/>
    </source>
</evidence>
<evidence type="ECO:0000256" key="7">
    <source>
        <dbReference type="ARBA" id="ARBA00022771"/>
    </source>
</evidence>
<keyword evidence="7" id="KW-0863">Zinc-finger</keyword>
<dbReference type="GO" id="GO:0008270">
    <property type="term" value="F:zinc ion binding"/>
    <property type="evidence" value="ECO:0007669"/>
    <property type="project" value="UniProtKB-KW"/>
</dbReference>
<dbReference type="EMBL" id="KZ996788">
    <property type="protein sequence ID" value="RKO88331.1"/>
    <property type="molecule type" value="Genomic_DNA"/>
</dbReference>
<keyword evidence="9 13" id="KW-0520">NAD</keyword>
<evidence type="ECO:0000256" key="9">
    <source>
        <dbReference type="ARBA" id="ARBA00023027"/>
    </source>
</evidence>
<dbReference type="InterPro" id="IPR050800">
    <property type="entry name" value="ARTD/PARP"/>
</dbReference>
<accession>A0A4P9W797</accession>
<dbReference type="GO" id="GO:0016779">
    <property type="term" value="F:nucleotidyltransferase activity"/>
    <property type="evidence" value="ECO:0007669"/>
    <property type="project" value="UniProtKB-KW"/>
</dbReference>
<keyword evidence="6" id="KW-0677">Repeat</keyword>
<name>A0A4P9W797_9FUNG</name>
<evidence type="ECO:0000256" key="8">
    <source>
        <dbReference type="ARBA" id="ARBA00022833"/>
    </source>
</evidence>
<protein>
    <recommendedName>
        <fullName evidence="13">Poly [ADP-ribose] polymerase</fullName>
        <shortName evidence="13">PARP</shortName>
        <ecNumber evidence="13">2.4.2.-</ecNumber>
    </recommendedName>
</protein>
<dbReference type="InterPro" id="IPR012317">
    <property type="entry name" value="Poly(ADP-ribose)pol_cat_dom"/>
</dbReference>
<dbReference type="SUPFAM" id="SSF47587">
    <property type="entry name" value="Domain of poly(ADP-ribose) polymerase"/>
    <property type="match status" value="1"/>
</dbReference>
<dbReference type="PROSITE" id="PS51060">
    <property type="entry name" value="PARP_ALPHA_HD"/>
    <property type="match status" value="1"/>
</dbReference>
<dbReference type="CDD" id="cd01437">
    <property type="entry name" value="parp_like"/>
    <property type="match status" value="1"/>
</dbReference>
<dbReference type="PROSITE" id="PS51059">
    <property type="entry name" value="PARP_CATALYTIC"/>
    <property type="match status" value="1"/>
</dbReference>
<evidence type="ECO:0000256" key="6">
    <source>
        <dbReference type="ARBA" id="ARBA00022737"/>
    </source>
</evidence>
<dbReference type="Gene3D" id="3.90.228.10">
    <property type="match status" value="1"/>
</dbReference>
<keyword evidence="3 13" id="KW-0808">Transferase</keyword>
<dbReference type="OrthoDB" id="2017365at2759"/>
<evidence type="ECO:0000313" key="16">
    <source>
        <dbReference type="EMBL" id="RKO88331.1"/>
    </source>
</evidence>
<evidence type="ECO:0000259" key="14">
    <source>
        <dbReference type="PROSITE" id="PS51059"/>
    </source>
</evidence>
<proteinExistence type="predicted"/>
<keyword evidence="2 13" id="KW-0328">Glycosyltransferase</keyword>
<keyword evidence="4" id="KW-0548">Nucleotidyltransferase</keyword>
<dbReference type="Pfam" id="PF02877">
    <property type="entry name" value="PARP_reg"/>
    <property type="match status" value="1"/>
</dbReference>
<keyword evidence="17" id="KW-1185">Reference proteome</keyword>
<gene>
    <name evidence="16" type="ORF">BDK51DRAFT_26245</name>
</gene>
<dbReference type="GO" id="GO:1990404">
    <property type="term" value="F:NAD+-protein mono-ADP-ribosyltransferase activity"/>
    <property type="evidence" value="ECO:0007669"/>
    <property type="project" value="TreeGrafter"/>
</dbReference>
<dbReference type="AlphaFoldDB" id="A0A4P9W797"/>
<dbReference type="FunFam" id="1.20.142.10:FF:000001">
    <property type="entry name" value="Poly [ADP-ribose] polymerase"/>
    <property type="match status" value="1"/>
</dbReference>
<comment type="subcellular location">
    <subcellularLocation>
        <location evidence="1">Nucleus</location>
    </subcellularLocation>
</comment>
<dbReference type="EC" id="2.4.2.-" evidence="13"/>
<dbReference type="InterPro" id="IPR004102">
    <property type="entry name" value="Poly(ADP-ribose)pol_reg_dom"/>
</dbReference>
<dbReference type="Proteomes" id="UP000269721">
    <property type="component" value="Unassembled WGS sequence"/>
</dbReference>
<evidence type="ECO:0000256" key="10">
    <source>
        <dbReference type="ARBA" id="ARBA00023125"/>
    </source>
</evidence>
<keyword evidence="5" id="KW-0479">Metal-binding</keyword>
<dbReference type="PANTHER" id="PTHR10459">
    <property type="entry name" value="DNA LIGASE"/>
    <property type="match status" value="1"/>
</dbReference>
<organism evidence="16 17">
    <name type="scientific">Blyttiomyces helicus</name>
    <dbReference type="NCBI Taxonomy" id="388810"/>
    <lineage>
        <taxon>Eukaryota</taxon>
        <taxon>Fungi</taxon>
        <taxon>Fungi incertae sedis</taxon>
        <taxon>Chytridiomycota</taxon>
        <taxon>Chytridiomycota incertae sedis</taxon>
        <taxon>Chytridiomycetes</taxon>
        <taxon>Chytridiomycetes incertae sedis</taxon>
        <taxon>Blyttiomyces</taxon>
    </lineage>
</organism>
<dbReference type="GO" id="GO:0005730">
    <property type="term" value="C:nucleolus"/>
    <property type="evidence" value="ECO:0007669"/>
    <property type="project" value="TreeGrafter"/>
</dbReference>
<evidence type="ECO:0000256" key="11">
    <source>
        <dbReference type="ARBA" id="ARBA00023242"/>
    </source>
</evidence>
<dbReference type="GO" id="GO:0003950">
    <property type="term" value="F:NAD+ poly-ADP-ribosyltransferase activity"/>
    <property type="evidence" value="ECO:0007669"/>
    <property type="project" value="UniProtKB-UniRule"/>
</dbReference>